<accession>A0A369LGU6</accession>
<keyword evidence="2" id="KW-0808">Transferase</keyword>
<keyword evidence="2" id="KW-0418">Kinase</keyword>
<dbReference type="EMBL" id="PPTO01000008">
    <property type="protein sequence ID" value="RDB58414.1"/>
    <property type="molecule type" value="Genomic_DNA"/>
</dbReference>
<keyword evidence="1" id="KW-1133">Transmembrane helix</keyword>
<reference evidence="2 4" key="1">
    <citation type="journal article" date="2018" name="Elife">
        <title>Discovery and characterization of a prevalent human gut bacterial enzyme sufficient for the inactivation of a family of plant toxins.</title>
        <authorList>
            <person name="Koppel N."/>
            <person name="Bisanz J.E."/>
            <person name="Pandelia M.E."/>
            <person name="Turnbaugh P.J."/>
            <person name="Balskus E.P."/>
        </authorList>
    </citation>
    <scope>NUCLEOTIDE SEQUENCE [LARGE SCALE GENOMIC DNA]</scope>
    <source>
        <strain evidence="2 4">OB21 GAM31</strain>
    </source>
</reference>
<feature type="transmembrane region" description="Helical" evidence="1">
    <location>
        <begin position="101"/>
        <end position="124"/>
    </location>
</feature>
<dbReference type="Proteomes" id="UP000271472">
    <property type="component" value="Unassembled WGS sequence"/>
</dbReference>
<keyword evidence="1" id="KW-0812">Transmembrane</keyword>
<evidence type="ECO:0000313" key="4">
    <source>
        <dbReference type="Proteomes" id="UP000253975"/>
    </source>
</evidence>
<proteinExistence type="predicted"/>
<organism evidence="2 4">
    <name type="scientific">Slackia isoflavoniconvertens</name>
    <dbReference type="NCBI Taxonomy" id="572010"/>
    <lineage>
        <taxon>Bacteria</taxon>
        <taxon>Bacillati</taxon>
        <taxon>Actinomycetota</taxon>
        <taxon>Coriobacteriia</taxon>
        <taxon>Eggerthellales</taxon>
        <taxon>Eggerthellaceae</taxon>
        <taxon>Slackia</taxon>
    </lineage>
</organism>
<name>A0A369LGU6_9ACTN</name>
<gene>
    <name evidence="2" type="ORF">C1881_05815</name>
    <name evidence="3" type="ORF">DMP05_01215</name>
</gene>
<reference evidence="3" key="3">
    <citation type="journal article" date="2019" name="Microbiol. Resour. Announc.">
        <title>Draft Genome Sequences of Type Strains of Gordonibacter faecihominis, Paraeggerthella hongkongensis, Parvibacter caecicola,Slackia equolifaciens, Slackia faecicanis, and Slackia isoflavoniconvertens.</title>
        <authorList>
            <person name="Danylec N."/>
            <person name="Stoll D.A."/>
            <person name="Dotsch A."/>
            <person name="Huch M."/>
        </authorList>
    </citation>
    <scope>NUCLEOTIDE SEQUENCE</scope>
    <source>
        <strain evidence="3">DSM 22006</strain>
    </source>
</reference>
<dbReference type="GO" id="GO:0016301">
    <property type="term" value="F:kinase activity"/>
    <property type="evidence" value="ECO:0007669"/>
    <property type="project" value="UniProtKB-KW"/>
</dbReference>
<dbReference type="AlphaFoldDB" id="A0A369LGU6"/>
<keyword evidence="5" id="KW-1185">Reference proteome</keyword>
<dbReference type="EMBL" id="QIBZ01000002">
    <property type="protein sequence ID" value="RNM37006.1"/>
    <property type="molecule type" value="Genomic_DNA"/>
</dbReference>
<keyword evidence="1" id="KW-0472">Membrane</keyword>
<comment type="caution">
    <text evidence="2">The sequence shown here is derived from an EMBL/GenBank/DDBJ whole genome shotgun (WGS) entry which is preliminary data.</text>
</comment>
<dbReference type="OrthoDB" id="3174051at2"/>
<evidence type="ECO:0000313" key="3">
    <source>
        <dbReference type="EMBL" id="RNM37006.1"/>
    </source>
</evidence>
<dbReference type="Proteomes" id="UP000253975">
    <property type="component" value="Unassembled WGS sequence"/>
</dbReference>
<evidence type="ECO:0000313" key="5">
    <source>
        <dbReference type="Proteomes" id="UP000271472"/>
    </source>
</evidence>
<dbReference type="GeneID" id="98662609"/>
<protein>
    <submittedName>
        <fullName evidence="2">Histidine kinase</fullName>
    </submittedName>
</protein>
<evidence type="ECO:0000256" key="1">
    <source>
        <dbReference type="SAM" id="Phobius"/>
    </source>
</evidence>
<dbReference type="RefSeq" id="WP_114615595.1">
    <property type="nucleotide sequence ID" value="NZ_CALIRK010000015.1"/>
</dbReference>
<reference evidence="5" key="2">
    <citation type="submission" date="2018-05" db="EMBL/GenBank/DDBJ databases">
        <title>Genome Sequencing of selected type strains of the family Eggerthellaceae.</title>
        <authorList>
            <person name="Danylec N."/>
            <person name="Stoll D.A."/>
            <person name="Doetsch A."/>
            <person name="Huch M."/>
        </authorList>
    </citation>
    <scope>NUCLEOTIDE SEQUENCE [LARGE SCALE GENOMIC DNA]</scope>
    <source>
        <strain evidence="5">DSM 22006</strain>
    </source>
</reference>
<sequence length="125" mass="14456">MQDRLSTYDEKVLRRLIQLETARRQEGRQAPLAFIKRDTEAGAAMRRLDQMGMIGAIYKEGNPYVVEVLAKGYSYVGYIDSERAEIQRIERHRQEDRRHDWLVSVFTVLVAMVGVIAGFLIGHFI</sequence>
<evidence type="ECO:0000313" key="2">
    <source>
        <dbReference type="EMBL" id="RDB58414.1"/>
    </source>
</evidence>